<organism evidence="2 3">
    <name type="scientific">Gandjariella thermophila</name>
    <dbReference type="NCBI Taxonomy" id="1931992"/>
    <lineage>
        <taxon>Bacteria</taxon>
        <taxon>Bacillati</taxon>
        <taxon>Actinomycetota</taxon>
        <taxon>Actinomycetes</taxon>
        <taxon>Pseudonocardiales</taxon>
        <taxon>Pseudonocardiaceae</taxon>
        <taxon>Gandjariella</taxon>
    </lineage>
</organism>
<feature type="compositionally biased region" description="Low complexity" evidence="1">
    <location>
        <begin position="1"/>
        <end position="20"/>
    </location>
</feature>
<reference evidence="3" key="1">
    <citation type="submission" date="2019-04" db="EMBL/GenBank/DDBJ databases">
        <title>Draft genome sequence of Pseudonocardiaceae bacterium SL3-2-4.</title>
        <authorList>
            <person name="Ningsih F."/>
            <person name="Yokota A."/>
            <person name="Sakai Y."/>
            <person name="Nanatani K."/>
            <person name="Yabe S."/>
            <person name="Oetari A."/>
            <person name="Sjamsuridzal W."/>
        </authorList>
    </citation>
    <scope>NUCLEOTIDE SEQUENCE [LARGE SCALE GENOMIC DNA]</scope>
    <source>
        <strain evidence="3">SL3-2-4</strain>
    </source>
</reference>
<evidence type="ECO:0000313" key="2">
    <source>
        <dbReference type="EMBL" id="GDY29505.1"/>
    </source>
</evidence>
<evidence type="ECO:0000256" key="1">
    <source>
        <dbReference type="SAM" id="MobiDB-lite"/>
    </source>
</evidence>
<dbReference type="AlphaFoldDB" id="A0A4D4IYN7"/>
<name>A0A4D4IYN7_9PSEU</name>
<protein>
    <submittedName>
        <fullName evidence="2">Uncharacterized protein</fullName>
    </submittedName>
</protein>
<comment type="caution">
    <text evidence="2">The sequence shown here is derived from an EMBL/GenBank/DDBJ whole genome shotgun (WGS) entry which is preliminary data.</text>
</comment>
<keyword evidence="3" id="KW-1185">Reference proteome</keyword>
<dbReference type="EMBL" id="BJFL01000003">
    <property type="protein sequence ID" value="GDY29505.1"/>
    <property type="molecule type" value="Genomic_DNA"/>
</dbReference>
<feature type="region of interest" description="Disordered" evidence="1">
    <location>
        <begin position="1"/>
        <end position="21"/>
    </location>
</feature>
<accession>A0A4D4IYN7</accession>
<evidence type="ECO:0000313" key="3">
    <source>
        <dbReference type="Proteomes" id="UP000298860"/>
    </source>
</evidence>
<dbReference type="Proteomes" id="UP000298860">
    <property type="component" value="Unassembled WGS sequence"/>
</dbReference>
<sequence>MAEPSPGVGTGSVVGNSGPVEFDRDLDHHRRILRMAGDALGMVRRQDHDGLLAELADFLEHSSDGQADLRTLIGVLVQECAAMVGTFTGPSGVPRPAEPVRVEVLDRQSRPVPIDTLEPPVRTMIRIMLAAGYGDPMAAEEQLDLALREAGARELIHLFSLGLTWTVHLAQECARRGLAVVEWARPALD</sequence>
<proteinExistence type="predicted"/>
<gene>
    <name evidence="2" type="ORF">GTS_11380</name>
</gene>